<dbReference type="GO" id="GO:0006508">
    <property type="term" value="P:proteolysis"/>
    <property type="evidence" value="ECO:0007669"/>
    <property type="project" value="UniProtKB-KW"/>
</dbReference>
<keyword evidence="2" id="KW-0812">Transmembrane</keyword>
<dbReference type="EMBL" id="KZ155832">
    <property type="protein sequence ID" value="OUS43399.1"/>
    <property type="molecule type" value="Genomic_DNA"/>
</dbReference>
<feature type="transmembrane region" description="Helical" evidence="2">
    <location>
        <begin position="254"/>
        <end position="270"/>
    </location>
</feature>
<dbReference type="Pfam" id="PF02517">
    <property type="entry name" value="Rce1-like"/>
    <property type="match status" value="1"/>
</dbReference>
<feature type="transmembrane region" description="Helical" evidence="2">
    <location>
        <begin position="225"/>
        <end position="242"/>
    </location>
</feature>
<dbReference type="GO" id="GO:0004175">
    <property type="term" value="F:endopeptidase activity"/>
    <property type="evidence" value="ECO:0007669"/>
    <property type="project" value="UniProtKB-ARBA"/>
</dbReference>
<sequence>MPPVLARVVPTTRARAVTTSPVAPRRASTPHRVGSTKNELLRNQTTHFSRTLRIVQSSPRSNDGAQGTVEYVTPDPQTFLVGSCATYAVMTAAAQVLCAFAEVHPDVRDATAHGFNADAAALWMVPLLASLTVAVTQADKVEFLREVKVMLKEGVLPSVAPLGALGILALSVGAGIGEEAMFRGFLMPWVDLRLESFGLSGDVSALGALATTSLFFGALHAITPAYAIWATWASVLFSIEYVRDGLGSAMFTHALYDYLAFLYIIVSWMPDRAPEASE</sequence>
<dbReference type="eggNOG" id="ENOG502R2ZW">
    <property type="taxonomic scope" value="Eukaryota"/>
</dbReference>
<protein>
    <submittedName>
        <fullName evidence="4">CAAX protease self-immunity-domain-containing protein</fullName>
    </submittedName>
</protein>
<proteinExistence type="predicted"/>
<organism evidence="4">
    <name type="scientific">Ostreococcus tauri</name>
    <name type="common">Marine green alga</name>
    <dbReference type="NCBI Taxonomy" id="70448"/>
    <lineage>
        <taxon>Eukaryota</taxon>
        <taxon>Viridiplantae</taxon>
        <taxon>Chlorophyta</taxon>
        <taxon>Mamiellophyceae</taxon>
        <taxon>Mamiellales</taxon>
        <taxon>Bathycoccaceae</taxon>
        <taxon>Ostreococcus</taxon>
    </lineage>
</organism>
<evidence type="ECO:0000256" key="2">
    <source>
        <dbReference type="SAM" id="Phobius"/>
    </source>
</evidence>
<keyword evidence="2" id="KW-1133">Transmembrane helix</keyword>
<keyword evidence="4" id="KW-0378">Hydrolase</keyword>
<feature type="domain" description="CAAX prenyl protease 2/Lysostaphin resistance protein A-like" evidence="3">
    <location>
        <begin position="164"/>
        <end position="258"/>
    </location>
</feature>
<feature type="compositionally biased region" description="Low complexity" evidence="1">
    <location>
        <begin position="1"/>
        <end position="23"/>
    </location>
</feature>
<feature type="region of interest" description="Disordered" evidence="1">
    <location>
        <begin position="1"/>
        <end position="38"/>
    </location>
</feature>
<dbReference type="Proteomes" id="UP000195557">
    <property type="component" value="Unassembled WGS sequence"/>
</dbReference>
<evidence type="ECO:0000256" key="1">
    <source>
        <dbReference type="SAM" id="MobiDB-lite"/>
    </source>
</evidence>
<feature type="transmembrane region" description="Helical" evidence="2">
    <location>
        <begin position="155"/>
        <end position="176"/>
    </location>
</feature>
<keyword evidence="2" id="KW-0472">Membrane</keyword>
<accession>A0A1Y5I1M0</accession>
<evidence type="ECO:0000259" key="3">
    <source>
        <dbReference type="Pfam" id="PF02517"/>
    </source>
</evidence>
<dbReference type="GO" id="GO:0080120">
    <property type="term" value="P:CAAX-box protein maturation"/>
    <property type="evidence" value="ECO:0007669"/>
    <property type="project" value="UniProtKB-ARBA"/>
</dbReference>
<gene>
    <name evidence="4" type="ORF">BE221DRAFT_81083</name>
</gene>
<name>A0A1Y5I1M0_OSTTA</name>
<dbReference type="InterPro" id="IPR003675">
    <property type="entry name" value="Rce1/LyrA-like_dom"/>
</dbReference>
<keyword evidence="4" id="KW-0645">Protease</keyword>
<dbReference type="AlphaFoldDB" id="A0A1Y5I1M0"/>
<evidence type="ECO:0000313" key="4">
    <source>
        <dbReference type="EMBL" id="OUS43399.1"/>
    </source>
</evidence>
<reference evidence="4" key="1">
    <citation type="submission" date="2017-04" db="EMBL/GenBank/DDBJ databases">
        <title>Population genomics of picophytoplankton unveils novel chromosome hypervariability.</title>
        <authorList>
            <consortium name="DOE Joint Genome Institute"/>
            <person name="Blanc-Mathieu R."/>
            <person name="Krasovec M."/>
            <person name="Hebrard M."/>
            <person name="Yau S."/>
            <person name="Desgranges E."/>
            <person name="Martin J."/>
            <person name="Schackwitz W."/>
            <person name="Kuo A."/>
            <person name="Salin G."/>
            <person name="Donnadieu C."/>
            <person name="Desdevises Y."/>
            <person name="Sanchez-Ferandin S."/>
            <person name="Moreau H."/>
            <person name="Rivals E."/>
            <person name="Grigoriev I.V."/>
            <person name="Grimsley N."/>
            <person name="Eyre-Walker A."/>
            <person name="Piganeau G."/>
        </authorList>
    </citation>
    <scope>NUCLEOTIDE SEQUENCE [LARGE SCALE GENOMIC DNA]</scope>
    <source>
        <strain evidence="4">RCC 1115</strain>
    </source>
</reference>